<evidence type="ECO:0000256" key="5">
    <source>
        <dbReference type="ARBA" id="ARBA00022989"/>
    </source>
</evidence>
<evidence type="ECO:0000256" key="4">
    <source>
        <dbReference type="ARBA" id="ARBA00022692"/>
    </source>
</evidence>
<feature type="transmembrane region" description="Helical" evidence="7">
    <location>
        <begin position="16"/>
        <end position="36"/>
    </location>
</feature>
<dbReference type="Proteomes" id="UP001347796">
    <property type="component" value="Unassembled WGS sequence"/>
</dbReference>
<dbReference type="PROSITE" id="PS01271">
    <property type="entry name" value="NA_SULFATE"/>
    <property type="match status" value="1"/>
</dbReference>
<dbReference type="GO" id="GO:0015141">
    <property type="term" value="F:succinate transmembrane transporter activity"/>
    <property type="evidence" value="ECO:0007669"/>
    <property type="project" value="UniProtKB-ARBA"/>
</dbReference>
<keyword evidence="6 7" id="KW-0472">Membrane</keyword>
<feature type="transmembrane region" description="Helical" evidence="7">
    <location>
        <begin position="48"/>
        <end position="72"/>
    </location>
</feature>
<feature type="transmembrane region" description="Helical" evidence="7">
    <location>
        <begin position="428"/>
        <end position="448"/>
    </location>
</feature>
<evidence type="ECO:0000256" key="6">
    <source>
        <dbReference type="ARBA" id="ARBA00023136"/>
    </source>
</evidence>
<name>A0AAN8Q5C2_PATCE</name>
<dbReference type="EMBL" id="JAZGQO010000002">
    <property type="protein sequence ID" value="KAK6191930.1"/>
    <property type="molecule type" value="Genomic_DNA"/>
</dbReference>
<protein>
    <recommendedName>
        <fullName evidence="10">Solute carrier family 13 member 3</fullName>
    </recommendedName>
</protein>
<feature type="transmembrane region" description="Helical" evidence="7">
    <location>
        <begin position="480"/>
        <end position="498"/>
    </location>
</feature>
<evidence type="ECO:0000313" key="8">
    <source>
        <dbReference type="EMBL" id="KAK6191930.1"/>
    </source>
</evidence>
<feature type="transmembrane region" description="Helical" evidence="7">
    <location>
        <begin position="253"/>
        <end position="280"/>
    </location>
</feature>
<feature type="transmembrane region" description="Helical" evidence="7">
    <location>
        <begin position="518"/>
        <end position="536"/>
    </location>
</feature>
<feature type="transmembrane region" description="Helical" evidence="7">
    <location>
        <begin position="454"/>
        <end position="473"/>
    </location>
</feature>
<evidence type="ECO:0008006" key="10">
    <source>
        <dbReference type="Google" id="ProtNLM"/>
    </source>
</evidence>
<gene>
    <name evidence="8" type="ORF">SNE40_003503</name>
</gene>
<keyword evidence="5 7" id="KW-1133">Transmembrane helix</keyword>
<dbReference type="GO" id="GO:0005886">
    <property type="term" value="C:plasma membrane"/>
    <property type="evidence" value="ECO:0007669"/>
    <property type="project" value="TreeGrafter"/>
</dbReference>
<keyword evidence="3" id="KW-0813">Transport</keyword>
<dbReference type="PANTHER" id="PTHR10283">
    <property type="entry name" value="SOLUTE CARRIER FAMILY 13 MEMBER"/>
    <property type="match status" value="1"/>
</dbReference>
<evidence type="ECO:0000256" key="2">
    <source>
        <dbReference type="ARBA" id="ARBA00006772"/>
    </source>
</evidence>
<accession>A0AAN8Q5C2</accession>
<keyword evidence="4 7" id="KW-0812">Transmembrane</keyword>
<evidence type="ECO:0000256" key="7">
    <source>
        <dbReference type="SAM" id="Phobius"/>
    </source>
</evidence>
<proteinExistence type="inferred from homology"/>
<comment type="similarity">
    <text evidence="2">Belongs to the SLC13A/DASS transporter (TC 2.A.47) family. NADC subfamily.</text>
</comment>
<comment type="caution">
    <text evidence="8">The sequence shown here is derived from an EMBL/GenBank/DDBJ whole genome shotgun (WGS) entry which is preliminary data.</text>
</comment>
<dbReference type="Pfam" id="PF00939">
    <property type="entry name" value="Na_sulph_symp"/>
    <property type="match status" value="1"/>
</dbReference>
<feature type="transmembrane region" description="Helical" evidence="7">
    <location>
        <begin position="398"/>
        <end position="416"/>
    </location>
</feature>
<sequence length="593" mass="65460">MSLLTFLRELWLVKKTLIVLLTPFIFLPIAVVGKTIESRCAYGLSIMTVYWITEALPLACTALLPVLIFPILEVQPVDKICANYIKDSSMFGFSWLTFAIAVEKCRLHKRIALRTLLLAGSNPKWLMLGFMVPTWFMSMWMSNTATTAMMLPIVQAVLLELDPAQHQIKGDEEQELLDNNQSKRGSSILSKRHPSKSEEETYKYLCKGMCICVAYAANIGGSGSLSGTSPNLILQGQAEIIFSERGLDSGVNFVSWMIFALPGSLISLILAWMWLSLFFLGPRKWMNWKCGTDEGVGNLLKKQYDELGSITFAEKSVIAHFIVLIVLWLSKKPPVVPDWGSFFPRKYVGDSAVAVLLCLSLFVFPSERPKTLFFKRRSTDRGETVPALLDWKTVEKNYPWGVLLLLGGGYALAGVCQDSGLSTSISQYLHVFVIFEPWLMNFFLTILVSICTEVTSNTATSAILIPIMAQLAVGLSINPLYLMWSCCIATSFAFMLPVATPPNAIVFATGHLQVKDMVMSGSVLNLLCVIVLNLGVNTWGKAYFNLGVIPPEFLTNVTSVAVGGSAANSTMNFTDIEQPLGTISQILNISTIV</sequence>
<reference evidence="8 9" key="1">
    <citation type="submission" date="2024-01" db="EMBL/GenBank/DDBJ databases">
        <title>The genome of the rayed Mediterranean limpet Patella caerulea (Linnaeus, 1758).</title>
        <authorList>
            <person name="Anh-Thu Weber A."/>
            <person name="Halstead-Nussloch G."/>
        </authorList>
    </citation>
    <scope>NUCLEOTIDE SEQUENCE [LARGE SCALE GENOMIC DNA]</scope>
    <source>
        <strain evidence="8">AATW-2023a</strain>
        <tissue evidence="8">Whole specimen</tissue>
    </source>
</reference>
<dbReference type="InterPro" id="IPR001898">
    <property type="entry name" value="SLC13A/DASS"/>
</dbReference>
<dbReference type="InterPro" id="IPR031312">
    <property type="entry name" value="Na/sul_symport_CS"/>
</dbReference>
<evidence type="ECO:0000256" key="1">
    <source>
        <dbReference type="ARBA" id="ARBA00004141"/>
    </source>
</evidence>
<evidence type="ECO:0000313" key="9">
    <source>
        <dbReference type="Proteomes" id="UP001347796"/>
    </source>
</evidence>
<evidence type="ECO:0000256" key="3">
    <source>
        <dbReference type="ARBA" id="ARBA00022448"/>
    </source>
</evidence>
<feature type="transmembrane region" description="Helical" evidence="7">
    <location>
        <begin position="347"/>
        <end position="364"/>
    </location>
</feature>
<dbReference type="AlphaFoldDB" id="A0AAN8Q5C2"/>
<dbReference type="PANTHER" id="PTHR10283:SF82">
    <property type="entry name" value="SOLUTE CARRIER FAMILY 13 MEMBER 2"/>
    <property type="match status" value="1"/>
</dbReference>
<organism evidence="8 9">
    <name type="scientific">Patella caerulea</name>
    <name type="common">Rayed Mediterranean limpet</name>
    <dbReference type="NCBI Taxonomy" id="87958"/>
    <lineage>
        <taxon>Eukaryota</taxon>
        <taxon>Metazoa</taxon>
        <taxon>Spiralia</taxon>
        <taxon>Lophotrochozoa</taxon>
        <taxon>Mollusca</taxon>
        <taxon>Gastropoda</taxon>
        <taxon>Patellogastropoda</taxon>
        <taxon>Patelloidea</taxon>
        <taxon>Patellidae</taxon>
        <taxon>Patella</taxon>
    </lineage>
</organism>
<comment type="subcellular location">
    <subcellularLocation>
        <location evidence="1">Membrane</location>
        <topology evidence="1">Multi-pass membrane protein</topology>
    </subcellularLocation>
</comment>
<keyword evidence="9" id="KW-1185">Reference proteome</keyword>